<dbReference type="Proteomes" id="UP000663879">
    <property type="component" value="Unassembled WGS sequence"/>
</dbReference>
<dbReference type="AlphaFoldDB" id="A0A814AP45"/>
<dbReference type="EMBL" id="CAJNOC010002185">
    <property type="protein sequence ID" value="CAF0917567.1"/>
    <property type="molecule type" value="Genomic_DNA"/>
</dbReference>
<evidence type="ECO:0000256" key="1">
    <source>
        <dbReference type="SAM" id="Coils"/>
    </source>
</evidence>
<keyword evidence="1" id="KW-0175">Coiled coil</keyword>
<name>A0A814AP45_9BILA</name>
<evidence type="ECO:0000313" key="2">
    <source>
        <dbReference type="EMBL" id="CAF0917567.1"/>
    </source>
</evidence>
<keyword evidence="3" id="KW-1185">Reference proteome</keyword>
<protein>
    <submittedName>
        <fullName evidence="2">Uncharacterized protein</fullName>
    </submittedName>
</protein>
<evidence type="ECO:0000313" key="3">
    <source>
        <dbReference type="Proteomes" id="UP000663879"/>
    </source>
</evidence>
<organism evidence="2 3">
    <name type="scientific">Brachionus calyciflorus</name>
    <dbReference type="NCBI Taxonomy" id="104777"/>
    <lineage>
        <taxon>Eukaryota</taxon>
        <taxon>Metazoa</taxon>
        <taxon>Spiralia</taxon>
        <taxon>Gnathifera</taxon>
        <taxon>Rotifera</taxon>
        <taxon>Eurotatoria</taxon>
        <taxon>Monogononta</taxon>
        <taxon>Pseudotrocha</taxon>
        <taxon>Ploima</taxon>
        <taxon>Brachionidae</taxon>
        <taxon>Brachionus</taxon>
    </lineage>
</organism>
<feature type="coiled-coil region" evidence="1">
    <location>
        <begin position="19"/>
        <end position="53"/>
    </location>
</feature>
<accession>A0A814AP45</accession>
<sequence>MYYYEEKLKYIKSANEIITGRENERVQALQNQLEQLQNDNSRILNERDKALKEFASMRKLVESFEKKAETSTIEKLQNENLANSLRKEKNKLKSALKLQMAKEISDHSDDGE</sequence>
<reference evidence="2" key="1">
    <citation type="submission" date="2021-02" db="EMBL/GenBank/DDBJ databases">
        <authorList>
            <person name="Nowell W R."/>
        </authorList>
    </citation>
    <scope>NUCLEOTIDE SEQUENCE</scope>
    <source>
        <strain evidence="2">Ploen Becks lab</strain>
    </source>
</reference>
<proteinExistence type="predicted"/>
<gene>
    <name evidence="2" type="ORF">OXX778_LOCUS12228</name>
</gene>
<comment type="caution">
    <text evidence="2">The sequence shown here is derived from an EMBL/GenBank/DDBJ whole genome shotgun (WGS) entry which is preliminary data.</text>
</comment>